<evidence type="ECO:0000313" key="1">
    <source>
        <dbReference type="EMBL" id="OLQ74112.1"/>
    </source>
</evidence>
<accession>A0A1Q9GI32</accession>
<protein>
    <submittedName>
        <fullName evidence="1">Uncharacterized protein</fullName>
    </submittedName>
</protein>
<organism evidence="1 2">
    <name type="scientific">Photobacterium proteolyticum</name>
    <dbReference type="NCBI Taxonomy" id="1903952"/>
    <lineage>
        <taxon>Bacteria</taxon>
        <taxon>Pseudomonadati</taxon>
        <taxon>Pseudomonadota</taxon>
        <taxon>Gammaproteobacteria</taxon>
        <taxon>Vibrionales</taxon>
        <taxon>Vibrionaceae</taxon>
        <taxon>Photobacterium</taxon>
    </lineage>
</organism>
<evidence type="ECO:0000313" key="2">
    <source>
        <dbReference type="Proteomes" id="UP000186905"/>
    </source>
</evidence>
<name>A0A1Q9GI32_9GAMM</name>
<proteinExistence type="predicted"/>
<dbReference type="Proteomes" id="UP000186905">
    <property type="component" value="Unassembled WGS sequence"/>
</dbReference>
<comment type="caution">
    <text evidence="1">The sequence shown here is derived from an EMBL/GenBank/DDBJ whole genome shotgun (WGS) entry which is preliminary data.</text>
</comment>
<gene>
    <name evidence="1" type="ORF">BIT28_19735</name>
</gene>
<dbReference type="AlphaFoldDB" id="A0A1Q9GI32"/>
<sequence>MSEKKTCQLLQLYLRESERVRLLDLDALPELDSGEQANMHEWLSNKRNFSLEEIASQQWLKTCSAGFVTELTFFPDGSLNEYTLFNRQQHSGWWELVDGVIEMVIHKGEDLFRCAVIANRTVNIHSAIEYKNDELHSYLKLAQTRPVEN</sequence>
<dbReference type="OrthoDB" id="5892215at2"/>
<keyword evidence="2" id="KW-1185">Reference proteome</keyword>
<dbReference type="STRING" id="1903952.BIT28_19735"/>
<dbReference type="RefSeq" id="WP_075766078.1">
    <property type="nucleotide sequence ID" value="NZ_MJIL01000085.1"/>
</dbReference>
<reference evidence="1 2" key="1">
    <citation type="submission" date="2016-09" db="EMBL/GenBank/DDBJ databases">
        <title>Photobacterium proteolyticum sp. nov. a protease producing bacterium isolated from ocean sediments of Laizhou Bay.</title>
        <authorList>
            <person name="Li Y."/>
        </authorList>
    </citation>
    <scope>NUCLEOTIDE SEQUENCE [LARGE SCALE GENOMIC DNA]</scope>
    <source>
        <strain evidence="1 2">13-12</strain>
    </source>
</reference>
<dbReference type="EMBL" id="MJIL01000085">
    <property type="protein sequence ID" value="OLQ74112.1"/>
    <property type="molecule type" value="Genomic_DNA"/>
</dbReference>